<name>A0AAW1VGG0_9CUCU</name>
<evidence type="ECO:0000256" key="1">
    <source>
        <dbReference type="SAM" id="MobiDB-lite"/>
    </source>
</evidence>
<dbReference type="AlphaFoldDB" id="A0AAW1VGG0"/>
<sequence length="234" mass="26506">MLRAIITDITVPASTPYKQIPQPRKCWWNASLTTSQYQTSFPESRPRRSPKIYPDSLASSLSLLDYPNIVETFSKRRESRGTKIDGRRNEYCEGDAINKESGEKGGRKFREKKRKDADAKPGLILKVKVPPFNYFVFPLYGQKREGQQESLQLALSQIKHNEVGIISNFVGTSRAVSPNSLLLDDKVNLKTPRNASACYIMGLALNWKSDFSCGMSIFLDKIGNSHRELQTRKS</sequence>
<dbReference type="Proteomes" id="UP001431783">
    <property type="component" value="Unassembled WGS sequence"/>
</dbReference>
<keyword evidence="3" id="KW-1185">Reference proteome</keyword>
<protein>
    <submittedName>
        <fullName evidence="2">Uncharacterized protein</fullName>
    </submittedName>
</protein>
<comment type="caution">
    <text evidence="2">The sequence shown here is derived from an EMBL/GenBank/DDBJ whole genome shotgun (WGS) entry which is preliminary data.</text>
</comment>
<gene>
    <name evidence="2" type="ORF">WA026_019882</name>
</gene>
<evidence type="ECO:0000313" key="2">
    <source>
        <dbReference type="EMBL" id="KAK9892431.1"/>
    </source>
</evidence>
<evidence type="ECO:0000313" key="3">
    <source>
        <dbReference type="Proteomes" id="UP001431783"/>
    </source>
</evidence>
<dbReference type="EMBL" id="JARQZJ010000134">
    <property type="protein sequence ID" value="KAK9892431.1"/>
    <property type="molecule type" value="Genomic_DNA"/>
</dbReference>
<organism evidence="2 3">
    <name type="scientific">Henosepilachna vigintioctopunctata</name>
    <dbReference type="NCBI Taxonomy" id="420089"/>
    <lineage>
        <taxon>Eukaryota</taxon>
        <taxon>Metazoa</taxon>
        <taxon>Ecdysozoa</taxon>
        <taxon>Arthropoda</taxon>
        <taxon>Hexapoda</taxon>
        <taxon>Insecta</taxon>
        <taxon>Pterygota</taxon>
        <taxon>Neoptera</taxon>
        <taxon>Endopterygota</taxon>
        <taxon>Coleoptera</taxon>
        <taxon>Polyphaga</taxon>
        <taxon>Cucujiformia</taxon>
        <taxon>Coccinelloidea</taxon>
        <taxon>Coccinellidae</taxon>
        <taxon>Epilachninae</taxon>
        <taxon>Epilachnini</taxon>
        <taxon>Henosepilachna</taxon>
    </lineage>
</organism>
<reference evidence="2 3" key="1">
    <citation type="submission" date="2023-03" db="EMBL/GenBank/DDBJ databases">
        <title>Genome insight into feeding habits of ladybird beetles.</title>
        <authorList>
            <person name="Li H.-S."/>
            <person name="Huang Y.-H."/>
            <person name="Pang H."/>
        </authorList>
    </citation>
    <scope>NUCLEOTIDE SEQUENCE [LARGE SCALE GENOMIC DNA]</scope>
    <source>
        <strain evidence="2">SYSU_2023b</strain>
        <tissue evidence="2">Whole body</tissue>
    </source>
</reference>
<feature type="region of interest" description="Disordered" evidence="1">
    <location>
        <begin position="95"/>
        <end position="115"/>
    </location>
</feature>
<proteinExistence type="predicted"/>
<accession>A0AAW1VGG0</accession>